<dbReference type="SUPFAM" id="SSF56281">
    <property type="entry name" value="Metallo-hydrolase/oxidoreductase"/>
    <property type="match status" value="1"/>
</dbReference>
<organism evidence="3">
    <name type="scientific">marine metagenome</name>
    <dbReference type="NCBI Taxonomy" id="408172"/>
    <lineage>
        <taxon>unclassified sequences</taxon>
        <taxon>metagenomes</taxon>
        <taxon>ecological metagenomes</taxon>
    </lineage>
</organism>
<dbReference type="SMART" id="SM00849">
    <property type="entry name" value="Lactamase_B"/>
    <property type="match status" value="1"/>
</dbReference>
<dbReference type="InterPro" id="IPR044094">
    <property type="entry name" value="AtsA-like_MBL-fold"/>
</dbReference>
<dbReference type="InterPro" id="IPR001279">
    <property type="entry name" value="Metallo-B-lactamas"/>
</dbReference>
<sequence>MKVKTVHHLSILFISLLLIFMGLDSAISQTTPVKTQLILLGTGTPNADPDRSGPSLAIVVGDTSYIVDFGPGVVRRAASLSHNRGGSYEALNPDNLKIAFLTHLHSDHTAGYADLILTPWVLGRSEPLKVFGPKGLKRMTEKIIDAYNEDISYRIQGLEPANENGWKVKVKEIDEGLIYTDDRVQVTAFKINHGTWEHALGYKFVTPDKTIVISGDTAPSKKLIEMTRGADILVHEVYSQAGFEQRTEVWKQYHASHHTSTSELGEIARKTKPGLLVLHHILFWGSTEDELLDEISQGYDGLVSVGSDMMIYE</sequence>
<evidence type="ECO:0000259" key="2">
    <source>
        <dbReference type="SMART" id="SM00849"/>
    </source>
</evidence>
<feature type="domain" description="Metallo-beta-lactamase" evidence="2">
    <location>
        <begin position="52"/>
        <end position="257"/>
    </location>
</feature>
<dbReference type="PANTHER" id="PTHR46018">
    <property type="entry name" value="ZINC PHOSPHODIESTERASE ELAC PROTEIN 1"/>
    <property type="match status" value="1"/>
</dbReference>
<evidence type="ECO:0000256" key="1">
    <source>
        <dbReference type="ARBA" id="ARBA00022801"/>
    </source>
</evidence>
<dbReference type="EMBL" id="UINC01013561">
    <property type="protein sequence ID" value="SVA58512.1"/>
    <property type="molecule type" value="Genomic_DNA"/>
</dbReference>
<dbReference type="Gene3D" id="3.60.15.10">
    <property type="entry name" value="Ribonuclease Z/Hydroxyacylglutathione hydrolase-like"/>
    <property type="match status" value="1"/>
</dbReference>
<dbReference type="CDD" id="cd07719">
    <property type="entry name" value="arylsulfatase_AtsA-like_MBL-fold"/>
    <property type="match status" value="1"/>
</dbReference>
<dbReference type="InterPro" id="IPR036866">
    <property type="entry name" value="RibonucZ/Hydroxyglut_hydro"/>
</dbReference>
<reference evidence="3" key="1">
    <citation type="submission" date="2018-05" db="EMBL/GenBank/DDBJ databases">
        <authorList>
            <person name="Lanie J.A."/>
            <person name="Ng W.-L."/>
            <person name="Kazmierczak K.M."/>
            <person name="Andrzejewski T.M."/>
            <person name="Davidsen T.M."/>
            <person name="Wayne K.J."/>
            <person name="Tettelin H."/>
            <person name="Glass J.I."/>
            <person name="Rusch D."/>
            <person name="Podicherti R."/>
            <person name="Tsui H.-C.T."/>
            <person name="Winkler M.E."/>
        </authorList>
    </citation>
    <scope>NUCLEOTIDE SEQUENCE</scope>
</reference>
<protein>
    <recommendedName>
        <fullName evidence="2">Metallo-beta-lactamase domain-containing protein</fullName>
    </recommendedName>
</protein>
<gene>
    <name evidence="3" type="ORF">METZ01_LOCUS111366</name>
</gene>
<keyword evidence="1" id="KW-0378">Hydrolase</keyword>
<dbReference type="Pfam" id="PF12706">
    <property type="entry name" value="Lactamase_B_2"/>
    <property type="match status" value="1"/>
</dbReference>
<evidence type="ECO:0000313" key="3">
    <source>
        <dbReference type="EMBL" id="SVA58512.1"/>
    </source>
</evidence>
<name>A0A381X1S0_9ZZZZ</name>
<accession>A0A381X1S0</accession>
<dbReference type="GO" id="GO:0042781">
    <property type="term" value="F:3'-tRNA processing endoribonuclease activity"/>
    <property type="evidence" value="ECO:0007669"/>
    <property type="project" value="TreeGrafter"/>
</dbReference>
<dbReference type="PANTHER" id="PTHR46018:SF2">
    <property type="entry name" value="ZINC PHOSPHODIESTERASE ELAC PROTEIN 1"/>
    <property type="match status" value="1"/>
</dbReference>
<proteinExistence type="predicted"/>
<dbReference type="AlphaFoldDB" id="A0A381X1S0"/>